<dbReference type="AlphaFoldDB" id="A0A1I9G6R2"/>
<protein>
    <submittedName>
        <fullName evidence="1">Bm1099, isoform a</fullName>
    </submittedName>
</protein>
<reference evidence="1" key="1">
    <citation type="journal article" date="2007" name="Science">
        <title>Draft genome of the filarial nematode parasite Brugia malayi.</title>
        <authorList>
            <person name="Ghedin E."/>
            <person name="Wang S."/>
            <person name="Spiro D."/>
            <person name="Caler E."/>
            <person name="Zhao Q."/>
            <person name="Crabtree J."/>
            <person name="Allen J.E."/>
            <person name="Delcher A.L."/>
            <person name="Guiliano D.B."/>
            <person name="Miranda-Saavedra D."/>
            <person name="Angiuoli S.V."/>
            <person name="Creasy T."/>
            <person name="Amedeo P."/>
            <person name="Haas B."/>
            <person name="El-Sayed N.M."/>
            <person name="Wortman J.R."/>
            <person name="Feldblyum T."/>
            <person name="Tallon L."/>
            <person name="Schatz M."/>
            <person name="Shumway M."/>
            <person name="Koo H."/>
            <person name="Salzberg S.L."/>
            <person name="Schobel S."/>
            <person name="Pertea M."/>
            <person name="Pop M."/>
            <person name="White O."/>
            <person name="Barton G.J."/>
            <person name="Carlow C.K."/>
            <person name="Crawford M.J."/>
            <person name="Daub J."/>
            <person name="Dimmic M.W."/>
            <person name="Estes C.F."/>
            <person name="Foster J.M."/>
            <person name="Ganatra M."/>
            <person name="Gregory W.F."/>
            <person name="Johnson N.M."/>
            <person name="Jin J."/>
            <person name="Komuniecki R."/>
            <person name="Korf I."/>
            <person name="Kumar S."/>
            <person name="Laney S."/>
            <person name="Li B.W."/>
            <person name="Li W."/>
            <person name="Lindblom T.H."/>
            <person name="Lustigman S."/>
            <person name="Ma D."/>
            <person name="Maina C.V."/>
            <person name="Martin D.M."/>
            <person name="McCarter J.P."/>
            <person name="McReynolds L."/>
            <person name="Mitreva M."/>
            <person name="Nutman T.B."/>
            <person name="Parkinson J."/>
            <person name="Peregrin-Alvarez J.M."/>
            <person name="Poole C."/>
            <person name="Ren Q."/>
            <person name="Saunders L."/>
            <person name="Sluder A.E."/>
            <person name="Smith K."/>
            <person name="Stanke M."/>
            <person name="Unnasch T.R."/>
            <person name="Ware J."/>
            <person name="Wei A.D."/>
            <person name="Weil G."/>
            <person name="Williams D.J."/>
            <person name="Zhang Y."/>
            <person name="Williams S.A."/>
            <person name="Fraser-Liggett C."/>
            <person name="Slatko B."/>
            <person name="Blaxter M.L."/>
            <person name="Scott A.L."/>
        </authorList>
    </citation>
    <scope>NUCLEOTIDE SEQUENCE</scope>
    <source>
        <strain evidence="1">FR3</strain>
    </source>
</reference>
<organism evidence="1">
    <name type="scientific">Brugia malayi</name>
    <name type="common">Filarial nematode worm</name>
    <dbReference type="NCBI Taxonomy" id="6279"/>
    <lineage>
        <taxon>Eukaryota</taxon>
        <taxon>Metazoa</taxon>
        <taxon>Ecdysozoa</taxon>
        <taxon>Nematoda</taxon>
        <taxon>Chromadorea</taxon>
        <taxon>Rhabditida</taxon>
        <taxon>Spirurina</taxon>
        <taxon>Spiruromorpha</taxon>
        <taxon>Filarioidea</taxon>
        <taxon>Onchocercidae</taxon>
        <taxon>Brugia</taxon>
    </lineage>
</organism>
<feature type="non-terminal residue" evidence="1">
    <location>
        <position position="1"/>
    </location>
</feature>
<sequence length="66" mass="7838">HVIVWVFVPGNYLLLANLYVLRVPQWSDNLEEKLFKVIGSNSQWKRTIEYRRYAKQLCKTVRGAND</sequence>
<gene>
    <name evidence="1" type="primary">Bm1099</name>
    <name evidence="1" type="ORF">BM_Bm1099</name>
</gene>
<dbReference type="EMBL" id="LN855368">
    <property type="protein sequence ID" value="CDQ03266.1"/>
    <property type="molecule type" value="Genomic_DNA"/>
</dbReference>
<accession>A0A1I9G6R2</accession>
<name>A0A1I9G6R2_BRUMA</name>
<evidence type="ECO:0000313" key="1">
    <source>
        <dbReference type="EMBL" id="CDQ03266.1"/>
    </source>
</evidence>
<proteinExistence type="predicted"/>
<reference evidence="1" key="2">
    <citation type="submission" date="2012-12" db="EMBL/GenBank/DDBJ databases">
        <authorList>
            <consortium name="WormBase Consortium"/>
            <person name="Ghedin E."/>
            <person name="Paulini M."/>
        </authorList>
    </citation>
    <scope>NUCLEOTIDE SEQUENCE</scope>
    <source>
        <strain evidence="1">FR3</strain>
    </source>
</reference>